<feature type="compositionally biased region" description="Low complexity" evidence="1">
    <location>
        <begin position="197"/>
        <end position="225"/>
    </location>
</feature>
<gene>
    <name evidence="2" type="ORF">F8M49_21970</name>
</gene>
<sequence length="225" mass="23224">MSERSVVDLVTERVLEDLPGIAEKIVEAAIVPITERVAVEVAARMGTGEQAPTAPDPKTDARDRALRTTVQGAAATVLIAVLLAVAELLGTGTLDLSTGGAWKAIAGTGRRSGADGGDGVCAASDRPTEGSLMGEWLLALLAPDRIQALGIAATTVLGAWTARQATVVKKLQAEVADLKAGREEDRAKFREANPVHPAAAAATSNTSTRSSDTTPRGSSRPLRGR</sequence>
<feature type="region of interest" description="Disordered" evidence="1">
    <location>
        <begin position="185"/>
        <end position="225"/>
    </location>
</feature>
<organism evidence="2 3">
    <name type="scientific">Rhodococcus zopfii</name>
    <dbReference type="NCBI Taxonomy" id="43772"/>
    <lineage>
        <taxon>Bacteria</taxon>
        <taxon>Bacillati</taxon>
        <taxon>Actinomycetota</taxon>
        <taxon>Actinomycetes</taxon>
        <taxon>Mycobacteriales</taxon>
        <taxon>Nocardiaceae</taxon>
        <taxon>Rhodococcus</taxon>
    </lineage>
</organism>
<accession>A0ABU3WTM8</accession>
<protein>
    <submittedName>
        <fullName evidence="2">Uncharacterized protein</fullName>
    </submittedName>
</protein>
<dbReference type="EMBL" id="WBMO01000004">
    <property type="protein sequence ID" value="MDV2477375.1"/>
    <property type="molecule type" value="Genomic_DNA"/>
</dbReference>
<dbReference type="Proteomes" id="UP001275440">
    <property type="component" value="Unassembled WGS sequence"/>
</dbReference>
<evidence type="ECO:0000313" key="3">
    <source>
        <dbReference type="Proteomes" id="UP001275440"/>
    </source>
</evidence>
<comment type="caution">
    <text evidence="2">The sequence shown here is derived from an EMBL/GenBank/DDBJ whole genome shotgun (WGS) entry which is preliminary data.</text>
</comment>
<keyword evidence="3" id="KW-1185">Reference proteome</keyword>
<evidence type="ECO:0000313" key="2">
    <source>
        <dbReference type="EMBL" id="MDV2477375.1"/>
    </source>
</evidence>
<reference evidence="2 3" key="1">
    <citation type="submission" date="2019-10" db="EMBL/GenBank/DDBJ databases">
        <title>Draft Genome Assembly of Rhodococcus zopfii DSM44189.</title>
        <authorList>
            <person name="Sutton J.M."/>
            <person name="Akob D.M."/>
            <person name="Bushman T.J."/>
        </authorList>
    </citation>
    <scope>NUCLEOTIDE SEQUENCE [LARGE SCALE GENOMIC DNA]</scope>
    <source>
        <strain evidence="2 3">DSM 44189</strain>
    </source>
</reference>
<evidence type="ECO:0000256" key="1">
    <source>
        <dbReference type="SAM" id="MobiDB-lite"/>
    </source>
</evidence>
<name>A0ABU3WTM8_9NOCA</name>
<proteinExistence type="predicted"/>